<organism evidence="1">
    <name type="scientific">Bacillus phage Adastra</name>
    <dbReference type="NCBI Taxonomy" id="3143958"/>
    <lineage>
        <taxon>Viruses</taxon>
        <taxon>Duplodnaviria</taxon>
        <taxon>Heunggongvirae</taxon>
        <taxon>Uroviricota</taxon>
        <taxon>Caudoviricetes</taxon>
        <taxon>Herelleviridae</taxon>
        <taxon>Spounavirinae</taxon>
        <taxon>Okubovirus</taxon>
    </lineage>
</organism>
<dbReference type="EMBL" id="PP819608">
    <property type="protein sequence ID" value="XCD09669.1"/>
    <property type="molecule type" value="Genomic_DNA"/>
</dbReference>
<evidence type="ECO:0000313" key="1">
    <source>
        <dbReference type="EMBL" id="XCD09669.1"/>
    </source>
</evidence>
<reference evidence="1" key="1">
    <citation type="submission" date="2024-05" db="EMBL/GenBank/DDBJ databases">
        <authorList>
            <person name="Herbig A.F."/>
            <person name="Pendergrass E.L."/>
        </authorList>
    </citation>
    <scope>NUCLEOTIDE SEQUENCE</scope>
</reference>
<accession>A0AAU8BBC1</accession>
<name>A0AAU8BBC1_9CAUD</name>
<gene>
    <name evidence="1" type="ORF">Adastra124</name>
</gene>
<sequence length="286" mass="32948">MSTFERKPIKLRNPVQLDYCTCWGTKVMSYNSKPFLTMADGTSLTQLEEYIQQVPFSTAMYVTYGENQGWEKIKLFLSKGLPVYVKTYEVLPREVVDVLRESQHSAVSLEVADFLEQDIPEARKMLHELKSWGVSTVLEVSHIACDSLLDTLVIIEKFKNVVGHVTVHLPEVEDEDVPSWQQPLMNTYYSPCVENRSWVIKEDYRKKINEKVSSYLESRKIRFEEGISVDSNDRIRHVSSVDSESPFGLPEFIYKNTGEGFEEHINPYRDSEEITLGNCPRCGKSL</sequence>
<protein>
    <submittedName>
        <fullName evidence="1">Uncharacterized protein</fullName>
    </submittedName>
</protein>
<proteinExistence type="predicted"/>